<feature type="region of interest" description="Disordered" evidence="13">
    <location>
        <begin position="867"/>
        <end position="928"/>
    </location>
</feature>
<feature type="compositionally biased region" description="Basic and acidic residues" evidence="13">
    <location>
        <begin position="2062"/>
        <end position="2072"/>
    </location>
</feature>
<keyword evidence="8" id="KW-0805">Transcription regulation</keyword>
<comment type="similarity">
    <text evidence="2">Belongs to the krueppel C2H2-type zinc-finger protein family.</text>
</comment>
<dbReference type="PaxDb" id="8022-A0A060WSM7"/>
<keyword evidence="3" id="KW-0597">Phosphoprotein</keyword>
<feature type="region of interest" description="Disordered" evidence="13">
    <location>
        <begin position="1893"/>
        <end position="1947"/>
    </location>
</feature>
<accession>A0A060WSM7</accession>
<dbReference type="GO" id="GO:0008270">
    <property type="term" value="F:zinc ion binding"/>
    <property type="evidence" value="ECO:0007669"/>
    <property type="project" value="UniProtKB-KW"/>
</dbReference>
<dbReference type="STRING" id="8022.A0A060WSM7"/>
<feature type="compositionally biased region" description="Basic and acidic residues" evidence="13">
    <location>
        <begin position="626"/>
        <end position="635"/>
    </location>
</feature>
<dbReference type="InterPro" id="IPR052251">
    <property type="entry name" value="GH-ZnFinger_Regulators"/>
</dbReference>
<dbReference type="PANTHER" id="PTHR15507">
    <property type="entry name" value="ZINC FINGER PROTEIN RLF"/>
    <property type="match status" value="1"/>
</dbReference>
<dbReference type="SMART" id="SM00355">
    <property type="entry name" value="ZnF_C2H2"/>
    <property type="match status" value="16"/>
</dbReference>
<evidence type="ECO:0000256" key="5">
    <source>
        <dbReference type="ARBA" id="ARBA00022737"/>
    </source>
</evidence>
<feature type="compositionally biased region" description="Polar residues" evidence="13">
    <location>
        <begin position="636"/>
        <end position="646"/>
    </location>
</feature>
<dbReference type="SUPFAM" id="SSF57667">
    <property type="entry name" value="beta-beta-alpha zinc fingers"/>
    <property type="match status" value="4"/>
</dbReference>
<feature type="domain" description="C2H2-type" evidence="14">
    <location>
        <begin position="1141"/>
        <end position="1165"/>
    </location>
</feature>
<dbReference type="InterPro" id="IPR036236">
    <property type="entry name" value="Znf_C2H2_sf"/>
</dbReference>
<keyword evidence="6 12" id="KW-0863">Zinc-finger</keyword>
<sequence>MADEEAEQNLSAQTDTSATIVALREKLLKLAIALKNSTDSPTQSSTQYCQHFCQTLVEYAGRWRMEEDPLPLVEVYTVALLSYAQVSSCLSSQCENVPLVVERLSLSCIELLLSLPENFPDALWEEFKSSVQSAHSQLQENGITQLALLSAVAQETGVWTNSTLRSLLSNESPQTEEVHKFLRLEGPILLEMRVKHLIKENHMERAALLARACAECPEFEGKGHIFKQMYLVCLCSASAQEPLMEELSEIDCRDALEMICNLESEGDERGAFSLCSAFLTRQLLQGDTYCAWELTLFWSKLLKRMESSEETFLDRCRQMSLLSTTVFHILFFIKVIQSEVGKVGLPVCVDMCIRALQLESSDANNKATICKTISCLLPTDLEVKRACQLTEFLLEPTVDSYYAVETLYNEPDQKLEEENLPVSNSLRCELLLVFKTQWPFDPEFWDWKTLKRHCLTLMGEEASIVSSIDLLNDNEIPEAPEEEEEDTTQDYFVDTTHELNEITDKRRKIRETKKLREKGFISARFRNWQAYMQYCVLCDKEFLGHRIVRHAQTHYKDGLYRCPICAETFTSKDILEPHVASHVKLSCKERLAAIKTNKKLANPKTAAPVIAALKAKTENLLWKKDANSDSQEHNGESLQTESVQTKVSGLKTESSTEENTCPVVNCKKGFKYFRNLLVHVKAHRDNDEAKRFLEMQNKKVICQYCRRQFVNVTHLNDHLQVHCGVRPYICIQLNCKASFLSNTELLVHRKEHVVFKARCMFPRCGKIFNEAYKLYDHESQHYKTFTCKVPNCGKVFHSQSQLDLHQEEHVPKEEEYPATDTDLSHFLDQRMLSDQASFSEDVDEASHPSASVEVKHSIDNLLNASQGTQHPLTATPAPLHHQLPTTTAPQQHSLPATPAPQQHPLPATPAPQQHPLPTTPAPPQGERHHCALESCDRNYSSYRSVTKHMKAAHPEFYTEWKLVKRKTREHEKARKAAPSTFPNQMDNILDPIVLSQLGNNPNQYAPPSMPWQQTPGNNQIQNYHSQVYPSSNLQGMPQMGGGGMDVHVIPSESLLPTTMDNVLQPVFPSYVDILKDSSLSNQLGNAALPYTPQTQSNLRSNFNPPERSRRMQKTNMESHMGKKVKRNKRTKWPAIVKDGKFICSRCGREFTNPKSLGGHLSKRLHCKAYDTELLTADLPSSFLDLLNSEQLLNTQPPPSSQYNPAAPNSPANVPKSLWPLRTCWTLARKHSHTAHRKCPKNESYTDGYLQQSCDPGFGNSAFYEPLLTQVLAENNPTGNSDSASNSGGLSNDGLLAAMASLAENLMTNPMLQITSPDPRPQHSPAATSIKPVETRRKSAEHNVKKRLREQILAGDFQRRSSVSGTSSTDTHASLNLVSSNPTTNDVQHFGVHQSPQPSKMIDHGIPSVSSTQMNGAAPMKSFTNFRVASSRHHEVPAPTCIVANDVDLGPNLTPANQQHWIMDLQTALERLDLDKQQVCTDICNDTESFQPNVSKEKDTQIPDGCRKLFACESDNCTYRAMTKDAILKHLIKTHNYNNEMINSIKKSHGKFAPFSCQMCDKTFTRNSNLKAHCQTAHRLTQREIAELIMKRKSSNTVGFANNEDKPRVHSEPPLSGQIAKAPHSIMENIRHQWSNGQHIPSPSRPMPTHYSQQSGGYLAERADSMTPAPSDPLQVFEIPKKTKEKKSEANDSFSPYRPYRCVHQGCAAAFTIQHNLILHYRAVHQSALSICEMKNENDQNEEQDEKNGIKQEGVMEEEPEVEVTQVTELRCQVSDCSRVFQDVPNMLQHYLQLHKFSLDKAGSLMSNINLGRFRCDQQGCTASFIAFWKYIGHIEKEHDKAKLAKMEPVDGMFQCDVEGCDRAYATKSNLLRHTMKKHHDLYKLQLMNQRKSEDCEKSDSKNSHYQITKSSDGKENIEGNKKITQKGGDKKKTDKTEKNSWTKYGKPSLKTKDEASAICIKKCKLQYPCMIKGCDSVMKSERSIMKHYMGHGLSERYLEEQRSHFIFCKKYPRRRNLRAARSDDSKSETSSEISDSEDTADTGLEGSEFDEYSKPVLRRKGKGELCDTKPSYDESSETASDGSVVVKRKRGSPRKSVFEKIVKRKRLTRSNAVYCGENGSDYDSSSTALTQDEMNDQSETLTSFKPMGFEVSFLKFLEQSSPSKNALKKRIRLRNATVLCKRSDTHLHYPKGFDTLEFRNPQKLTSLKNVKIVVDKSFSDVADTLLKQLQEMRPTVILEK</sequence>
<dbReference type="Pfam" id="PF26218">
    <property type="entry name" value="zf_C2H2_ZNF292"/>
    <property type="match status" value="2"/>
</dbReference>
<evidence type="ECO:0000256" key="9">
    <source>
        <dbReference type="ARBA" id="ARBA00023125"/>
    </source>
</evidence>
<feature type="domain" description="C2H2-type" evidence="14">
    <location>
        <begin position="700"/>
        <end position="727"/>
    </location>
</feature>
<feature type="domain" description="C2H2-type" evidence="14">
    <location>
        <begin position="1699"/>
        <end position="1729"/>
    </location>
</feature>
<feature type="region of interest" description="Disordered" evidence="13">
    <location>
        <begin position="1088"/>
        <end position="1127"/>
    </location>
</feature>
<evidence type="ECO:0000256" key="3">
    <source>
        <dbReference type="ARBA" id="ARBA00022553"/>
    </source>
</evidence>
<dbReference type="GO" id="GO:0000981">
    <property type="term" value="F:DNA-binding transcription factor activity, RNA polymerase II-specific"/>
    <property type="evidence" value="ECO:0007669"/>
    <property type="project" value="TreeGrafter"/>
</dbReference>
<dbReference type="EMBL" id="FR904697">
    <property type="protein sequence ID" value="CDQ70042.1"/>
    <property type="molecule type" value="Genomic_DNA"/>
</dbReference>
<evidence type="ECO:0000256" key="2">
    <source>
        <dbReference type="ARBA" id="ARBA00006991"/>
    </source>
</evidence>
<feature type="region of interest" description="Disordered" evidence="13">
    <location>
        <begin position="626"/>
        <end position="646"/>
    </location>
</feature>
<feature type="compositionally biased region" description="Polar residues" evidence="13">
    <location>
        <begin position="883"/>
        <end position="894"/>
    </location>
</feature>
<dbReference type="Proteomes" id="UP000193380">
    <property type="component" value="Unassembled WGS sequence"/>
</dbReference>
<feature type="compositionally biased region" description="Polar residues" evidence="13">
    <location>
        <begin position="1359"/>
        <end position="1386"/>
    </location>
</feature>
<keyword evidence="10" id="KW-0804">Transcription</keyword>
<protein>
    <recommendedName>
        <fullName evidence="14">C2H2-type domain-containing protein</fullName>
    </recommendedName>
</protein>
<feature type="compositionally biased region" description="Basic and acidic residues" evidence="13">
    <location>
        <begin position="1911"/>
        <end position="1940"/>
    </location>
</feature>
<dbReference type="Pfam" id="PF25580">
    <property type="entry name" value="TPR_Rlf"/>
    <property type="match status" value="1"/>
</dbReference>
<evidence type="ECO:0000256" key="8">
    <source>
        <dbReference type="ARBA" id="ARBA00023015"/>
    </source>
</evidence>
<dbReference type="InterPro" id="IPR058902">
    <property type="entry name" value="zf_C2H2_ZNF292/Rlf"/>
</dbReference>
<feature type="compositionally biased region" description="Basic and acidic residues" evidence="13">
    <location>
        <begin position="1893"/>
        <end position="1902"/>
    </location>
</feature>
<feature type="domain" description="C2H2-type" evidence="14">
    <location>
        <begin position="659"/>
        <end position="688"/>
    </location>
</feature>
<name>A0A060WSM7_ONCMY</name>
<evidence type="ECO:0000256" key="13">
    <source>
        <dbReference type="SAM" id="MobiDB-lite"/>
    </source>
</evidence>
<feature type="compositionally biased region" description="Low complexity" evidence="13">
    <location>
        <begin position="1200"/>
        <end position="1213"/>
    </location>
</feature>
<evidence type="ECO:0000256" key="4">
    <source>
        <dbReference type="ARBA" id="ARBA00022723"/>
    </source>
</evidence>
<gene>
    <name evidence="15" type="ORF">GSONMT00037301001</name>
</gene>
<evidence type="ECO:0000256" key="12">
    <source>
        <dbReference type="PROSITE-ProRule" id="PRU00042"/>
    </source>
</evidence>
<dbReference type="PANTHER" id="PTHR15507:SF14">
    <property type="entry name" value="ZINC FINGER PROTEIN 292"/>
    <property type="match status" value="1"/>
</dbReference>
<keyword evidence="5" id="KW-0677">Repeat</keyword>
<evidence type="ECO:0000256" key="7">
    <source>
        <dbReference type="ARBA" id="ARBA00022833"/>
    </source>
</evidence>
<feature type="domain" description="C2H2-type" evidence="14">
    <location>
        <begin position="1853"/>
        <end position="1878"/>
    </location>
</feature>
<feature type="region of interest" description="Disordered" evidence="13">
    <location>
        <begin position="2017"/>
        <end position="2089"/>
    </location>
</feature>
<keyword evidence="7" id="KW-0862">Zinc</keyword>
<feature type="compositionally biased region" description="Pro residues" evidence="13">
    <location>
        <begin position="897"/>
        <end position="923"/>
    </location>
</feature>
<dbReference type="PROSITE" id="PS00028">
    <property type="entry name" value="ZINC_FINGER_C2H2_1"/>
    <property type="match status" value="10"/>
</dbReference>
<feature type="compositionally biased region" description="Basic and acidic residues" evidence="13">
    <location>
        <begin position="1332"/>
        <end position="1342"/>
    </location>
</feature>
<proteinExistence type="inferred from homology"/>
<keyword evidence="4" id="KW-0479">Metal-binding</keyword>
<feature type="domain" description="C2H2-type" evidence="14">
    <location>
        <begin position="728"/>
        <end position="757"/>
    </location>
</feature>
<evidence type="ECO:0000256" key="10">
    <source>
        <dbReference type="ARBA" id="ARBA00023163"/>
    </source>
</evidence>
<feature type="compositionally biased region" description="Basic and acidic residues" evidence="13">
    <location>
        <begin position="2020"/>
        <end position="2029"/>
    </location>
</feature>
<keyword evidence="9" id="KW-0238">DNA-binding</keyword>
<dbReference type="InterPro" id="IPR057986">
    <property type="entry name" value="TPR_Rlf/292/654"/>
</dbReference>
<evidence type="ECO:0000256" key="11">
    <source>
        <dbReference type="ARBA" id="ARBA00023242"/>
    </source>
</evidence>
<reference evidence="15" key="2">
    <citation type="submission" date="2014-03" db="EMBL/GenBank/DDBJ databases">
        <authorList>
            <person name="Genoscope - CEA"/>
        </authorList>
    </citation>
    <scope>NUCLEOTIDE SEQUENCE</scope>
</reference>
<feature type="region of interest" description="Disordered" evidence="13">
    <location>
        <begin position="1736"/>
        <end position="1759"/>
    </location>
</feature>
<dbReference type="InterPro" id="IPR013087">
    <property type="entry name" value="Znf_C2H2_type"/>
</dbReference>
<feature type="region of interest" description="Disordered" evidence="13">
    <location>
        <begin position="1315"/>
        <end position="1342"/>
    </location>
</feature>
<dbReference type="Pfam" id="PF00096">
    <property type="entry name" value="zf-C2H2"/>
    <property type="match status" value="2"/>
</dbReference>
<dbReference type="GO" id="GO:0005634">
    <property type="term" value="C:nucleus"/>
    <property type="evidence" value="ECO:0007669"/>
    <property type="project" value="UniProtKB-SubCell"/>
</dbReference>
<feature type="domain" description="C2H2-type" evidence="14">
    <location>
        <begin position="1554"/>
        <end position="1582"/>
    </location>
</feature>
<dbReference type="Gene3D" id="3.30.160.60">
    <property type="entry name" value="Classic Zinc Finger"/>
    <property type="match status" value="6"/>
</dbReference>
<keyword evidence="11" id="KW-0539">Nucleus</keyword>
<dbReference type="PROSITE" id="PS50157">
    <property type="entry name" value="ZINC_FINGER_C2H2_2"/>
    <property type="match status" value="9"/>
</dbReference>
<feature type="region of interest" description="Disordered" evidence="13">
    <location>
        <begin position="1191"/>
        <end position="1213"/>
    </location>
</feature>
<dbReference type="GO" id="GO:0003677">
    <property type="term" value="F:DNA binding"/>
    <property type="evidence" value="ECO:0007669"/>
    <property type="project" value="UniProtKB-KW"/>
</dbReference>
<feature type="domain" description="C2H2-type" evidence="14">
    <location>
        <begin position="560"/>
        <end position="582"/>
    </location>
</feature>
<evidence type="ECO:0000313" key="15">
    <source>
        <dbReference type="EMBL" id="CDQ70042.1"/>
    </source>
</evidence>
<evidence type="ECO:0000256" key="6">
    <source>
        <dbReference type="ARBA" id="ARBA00022771"/>
    </source>
</evidence>
<evidence type="ECO:0000256" key="1">
    <source>
        <dbReference type="ARBA" id="ARBA00004123"/>
    </source>
</evidence>
<feature type="compositionally biased region" description="Polar residues" evidence="13">
    <location>
        <begin position="1091"/>
        <end position="1103"/>
    </location>
</feature>
<organism evidence="15 16">
    <name type="scientific">Oncorhynchus mykiss</name>
    <name type="common">Rainbow trout</name>
    <name type="synonym">Salmo gairdneri</name>
    <dbReference type="NCBI Taxonomy" id="8022"/>
    <lineage>
        <taxon>Eukaryota</taxon>
        <taxon>Metazoa</taxon>
        <taxon>Chordata</taxon>
        <taxon>Craniata</taxon>
        <taxon>Vertebrata</taxon>
        <taxon>Euteleostomi</taxon>
        <taxon>Actinopterygii</taxon>
        <taxon>Neopterygii</taxon>
        <taxon>Teleostei</taxon>
        <taxon>Protacanthopterygii</taxon>
        <taxon>Salmoniformes</taxon>
        <taxon>Salmonidae</taxon>
        <taxon>Salmoninae</taxon>
        <taxon>Oncorhynchus</taxon>
    </lineage>
</organism>
<dbReference type="Pfam" id="PF25420">
    <property type="entry name" value="zf-C2H2_ZN292"/>
    <property type="match status" value="1"/>
</dbReference>
<feature type="region of interest" description="Disordered" evidence="13">
    <location>
        <begin position="1355"/>
        <end position="1398"/>
    </location>
</feature>
<reference evidence="15" key="1">
    <citation type="journal article" date="2014" name="Nat. Commun.">
        <title>The rainbow trout genome provides novel insights into evolution after whole-genome duplication in vertebrates.</title>
        <authorList>
            <person name="Berthelot C."/>
            <person name="Brunet F."/>
            <person name="Chalopin D."/>
            <person name="Juanchich A."/>
            <person name="Bernard M."/>
            <person name="Noel B."/>
            <person name="Bento P."/>
            <person name="Da Silva C."/>
            <person name="Labadie K."/>
            <person name="Alberti A."/>
            <person name="Aury J.M."/>
            <person name="Louis A."/>
            <person name="Dehais P."/>
            <person name="Bardou P."/>
            <person name="Montfort J."/>
            <person name="Klopp C."/>
            <person name="Cabau C."/>
            <person name="Gaspin C."/>
            <person name="Thorgaard G.H."/>
            <person name="Boussaha M."/>
            <person name="Quillet E."/>
            <person name="Guyomard R."/>
            <person name="Galiana D."/>
            <person name="Bobe J."/>
            <person name="Volff J.N."/>
            <person name="Genet C."/>
            <person name="Wincker P."/>
            <person name="Jaillon O."/>
            <person name="Roest Crollius H."/>
            <person name="Guiguen Y."/>
        </authorList>
    </citation>
    <scope>NUCLEOTIDE SEQUENCE [LARGE SCALE GENOMIC DNA]</scope>
</reference>
<evidence type="ECO:0000259" key="14">
    <source>
        <dbReference type="PROSITE" id="PS50157"/>
    </source>
</evidence>
<evidence type="ECO:0000313" key="16">
    <source>
        <dbReference type="Proteomes" id="UP000193380"/>
    </source>
</evidence>
<comment type="subcellular location">
    <subcellularLocation>
        <location evidence="1">Nucleus</location>
    </subcellularLocation>
</comment>
<feature type="domain" description="C2H2-type" evidence="14">
    <location>
        <begin position="785"/>
        <end position="814"/>
    </location>
</feature>